<evidence type="ECO:0000313" key="1">
    <source>
        <dbReference type="EMBL" id="KAL0003269.1"/>
    </source>
</evidence>
<accession>A0AAW2CYX4</accession>
<protein>
    <submittedName>
        <fullName evidence="1">Uncharacterized protein</fullName>
    </submittedName>
</protein>
<dbReference type="Proteomes" id="UP001459277">
    <property type="component" value="Unassembled WGS sequence"/>
</dbReference>
<gene>
    <name evidence="1" type="ORF">SO802_017050</name>
</gene>
<sequence length="69" mass="7752">AKVCNLKQPGASTRTIQTWQIQVMIFKWKRLSNGKNHALYCCTFVTIAVQLSSQVVQWSAGNEILSPTK</sequence>
<evidence type="ECO:0000313" key="2">
    <source>
        <dbReference type="Proteomes" id="UP001459277"/>
    </source>
</evidence>
<dbReference type="AlphaFoldDB" id="A0AAW2CYX4"/>
<comment type="caution">
    <text evidence="1">The sequence shown here is derived from an EMBL/GenBank/DDBJ whole genome shotgun (WGS) entry which is preliminary data.</text>
</comment>
<reference evidence="1 2" key="1">
    <citation type="submission" date="2024-01" db="EMBL/GenBank/DDBJ databases">
        <title>A telomere-to-telomere, gap-free genome of sweet tea (Lithocarpus litseifolius).</title>
        <authorList>
            <person name="Zhou J."/>
        </authorList>
    </citation>
    <scope>NUCLEOTIDE SEQUENCE [LARGE SCALE GENOMIC DNA]</scope>
    <source>
        <strain evidence="1">Zhou-2022a</strain>
        <tissue evidence="1">Leaf</tissue>
    </source>
</reference>
<keyword evidence="2" id="KW-1185">Reference proteome</keyword>
<name>A0AAW2CYX4_9ROSI</name>
<proteinExistence type="predicted"/>
<feature type="non-terminal residue" evidence="1">
    <location>
        <position position="1"/>
    </location>
</feature>
<dbReference type="EMBL" id="JAZDWU010000005">
    <property type="protein sequence ID" value="KAL0003269.1"/>
    <property type="molecule type" value="Genomic_DNA"/>
</dbReference>
<organism evidence="1 2">
    <name type="scientific">Lithocarpus litseifolius</name>
    <dbReference type="NCBI Taxonomy" id="425828"/>
    <lineage>
        <taxon>Eukaryota</taxon>
        <taxon>Viridiplantae</taxon>
        <taxon>Streptophyta</taxon>
        <taxon>Embryophyta</taxon>
        <taxon>Tracheophyta</taxon>
        <taxon>Spermatophyta</taxon>
        <taxon>Magnoliopsida</taxon>
        <taxon>eudicotyledons</taxon>
        <taxon>Gunneridae</taxon>
        <taxon>Pentapetalae</taxon>
        <taxon>rosids</taxon>
        <taxon>fabids</taxon>
        <taxon>Fagales</taxon>
        <taxon>Fagaceae</taxon>
        <taxon>Lithocarpus</taxon>
    </lineage>
</organism>